<dbReference type="OrthoDB" id="3511819at2759"/>
<accession>A0A8A3PP35</accession>
<gene>
    <name evidence="2" type="ORF">DSL72_009000</name>
</gene>
<name>A0A8A3PP35_9HELO</name>
<proteinExistence type="predicted"/>
<evidence type="ECO:0000313" key="2">
    <source>
        <dbReference type="EMBL" id="QSZ36910.1"/>
    </source>
</evidence>
<keyword evidence="3" id="KW-1185">Reference proteome</keyword>
<dbReference type="AlphaFoldDB" id="A0A8A3PP35"/>
<dbReference type="EMBL" id="CP063412">
    <property type="protein sequence ID" value="QSZ36910.1"/>
    <property type="molecule type" value="Genomic_DNA"/>
</dbReference>
<protein>
    <submittedName>
        <fullName evidence="2">Uncharacterized protein</fullName>
    </submittedName>
</protein>
<sequence>MNEVAGLDGPNDVPLQSHNSPQDNVDYMDVDDDPKLVLQDTIIYRRNGTIANLFDSASGLQLRAEGTLWVDNAERYKFKRPNGTQCQVEFQKFAYERDELGAIILYVEDNITKYWVELKPSQKYIAQFTVMVESAELKHFITDYYERVLDGEVNDDLQELCWEYARQDGCGLLQDEVIEVLTKDSNSFFLATAFREEIWVDAEAKAMRWSRTEIYKLVKNECPDAYKRANTNFAPDPEPMAVDPPIVPDLPLVIKDRRDALTSQLDMLLSLIAEEIEGGTPVKKITPSLLWNKLYIKAKIPDHVKGAGARIAKCLVYKIGGLLAGLLEQRQPDLFVGSKLVKELREVARTPYPPYTKSVTSDAQWQDYMDRSEGLYLVRRNLHHSERGGALPTSGPTKFQVKDIFTGELAPARPIARVGTGRVGRPPKARDTEAEFYYGEEEEDQTEIFSGVEAEAPLTVAQAWQRVWELGGEDEIIGGRVVPARIKRAAY</sequence>
<organism evidence="2 3">
    <name type="scientific">Monilinia vaccinii-corymbosi</name>
    <dbReference type="NCBI Taxonomy" id="61207"/>
    <lineage>
        <taxon>Eukaryota</taxon>
        <taxon>Fungi</taxon>
        <taxon>Dikarya</taxon>
        <taxon>Ascomycota</taxon>
        <taxon>Pezizomycotina</taxon>
        <taxon>Leotiomycetes</taxon>
        <taxon>Helotiales</taxon>
        <taxon>Sclerotiniaceae</taxon>
        <taxon>Monilinia</taxon>
    </lineage>
</organism>
<dbReference type="Proteomes" id="UP000672032">
    <property type="component" value="Chromosome 8"/>
</dbReference>
<evidence type="ECO:0000256" key="1">
    <source>
        <dbReference type="SAM" id="MobiDB-lite"/>
    </source>
</evidence>
<feature type="region of interest" description="Disordered" evidence="1">
    <location>
        <begin position="1"/>
        <end position="22"/>
    </location>
</feature>
<reference evidence="2" key="1">
    <citation type="submission" date="2020-10" db="EMBL/GenBank/DDBJ databases">
        <title>Genome Sequence of Monilinia vaccinii-corymbosi Sheds Light on Mummy Berry Disease Infection of Blueberry and Mating Type.</title>
        <authorList>
            <person name="Yow A.G."/>
            <person name="Zhang Y."/>
            <person name="Bansal K."/>
            <person name="Eacker S.M."/>
            <person name="Sullivan S."/>
            <person name="Liachko I."/>
            <person name="Cubeta M.A."/>
            <person name="Rollins J.A."/>
            <person name="Ashrafi H."/>
        </authorList>
    </citation>
    <scope>NUCLEOTIDE SEQUENCE</scope>
    <source>
        <strain evidence="2">RL-1</strain>
    </source>
</reference>
<evidence type="ECO:0000313" key="3">
    <source>
        <dbReference type="Proteomes" id="UP000672032"/>
    </source>
</evidence>